<accession>A0A964WTV3</accession>
<evidence type="ECO:0000256" key="2">
    <source>
        <dbReference type="ARBA" id="ARBA00023054"/>
    </source>
</evidence>
<reference evidence="5" key="1">
    <citation type="submission" date="2019-03" db="EMBL/GenBank/DDBJ databases">
        <title>Afifella sp. nov., isolated from activated sludge.</title>
        <authorList>
            <person name="Li Q."/>
            <person name="Liu Y."/>
        </authorList>
    </citation>
    <scope>NUCLEOTIDE SEQUENCE</scope>
    <source>
        <strain evidence="5">L72</strain>
    </source>
</reference>
<dbReference type="SUPFAM" id="SSF111369">
    <property type="entry name" value="HlyD-like secretion proteins"/>
    <property type="match status" value="1"/>
</dbReference>
<gene>
    <name evidence="5" type="ORF">E4O86_10810</name>
</gene>
<evidence type="ECO:0000313" key="5">
    <source>
        <dbReference type="EMBL" id="MYZ48200.1"/>
    </source>
</evidence>
<comment type="caution">
    <text evidence="5">The sequence shown here is derived from an EMBL/GenBank/DDBJ whole genome shotgun (WGS) entry which is preliminary data.</text>
</comment>
<keyword evidence="2 3" id="KW-0175">Coiled coil</keyword>
<feature type="domain" description="YknX-like C-terminal permuted SH3-like" evidence="4">
    <location>
        <begin position="330"/>
        <end position="396"/>
    </location>
</feature>
<keyword evidence="6" id="KW-1185">Reference proteome</keyword>
<evidence type="ECO:0000256" key="1">
    <source>
        <dbReference type="ARBA" id="ARBA00004196"/>
    </source>
</evidence>
<dbReference type="EMBL" id="SPKJ01000031">
    <property type="protein sequence ID" value="MYZ48200.1"/>
    <property type="molecule type" value="Genomic_DNA"/>
</dbReference>
<name>A0A964WTV3_9HYPH</name>
<dbReference type="PANTHER" id="PTHR32347:SF29">
    <property type="entry name" value="UPF0194 MEMBRANE PROTEIN YBHG"/>
    <property type="match status" value="1"/>
</dbReference>
<dbReference type="RefSeq" id="WP_161140550.1">
    <property type="nucleotide sequence ID" value="NZ_SPKJ01000031.1"/>
</dbReference>
<dbReference type="OrthoDB" id="9813967at2"/>
<dbReference type="Pfam" id="PF25989">
    <property type="entry name" value="YknX_C"/>
    <property type="match status" value="1"/>
</dbReference>
<dbReference type="InterPro" id="IPR050465">
    <property type="entry name" value="UPF0194_transport"/>
</dbReference>
<evidence type="ECO:0000313" key="6">
    <source>
        <dbReference type="Proteomes" id="UP000773614"/>
    </source>
</evidence>
<dbReference type="Gene3D" id="2.40.50.100">
    <property type="match status" value="1"/>
</dbReference>
<dbReference type="Gene3D" id="1.10.287.470">
    <property type="entry name" value="Helix hairpin bin"/>
    <property type="match status" value="1"/>
</dbReference>
<dbReference type="InterPro" id="IPR058637">
    <property type="entry name" value="YknX-like_C"/>
</dbReference>
<dbReference type="GO" id="GO:0030313">
    <property type="term" value="C:cell envelope"/>
    <property type="evidence" value="ECO:0007669"/>
    <property type="project" value="UniProtKB-SubCell"/>
</dbReference>
<dbReference type="Proteomes" id="UP000773614">
    <property type="component" value="Unassembled WGS sequence"/>
</dbReference>
<dbReference type="PANTHER" id="PTHR32347">
    <property type="entry name" value="EFFLUX SYSTEM COMPONENT YKNX-RELATED"/>
    <property type="match status" value="1"/>
</dbReference>
<evidence type="ECO:0000256" key="3">
    <source>
        <dbReference type="SAM" id="Coils"/>
    </source>
</evidence>
<protein>
    <submittedName>
        <fullName evidence="5">HlyD family efflux transporter periplasmic adaptor subunit</fullName>
    </submittedName>
</protein>
<dbReference type="Gene3D" id="2.40.420.20">
    <property type="match status" value="1"/>
</dbReference>
<organism evidence="5 6">
    <name type="scientific">Propylenella binzhouense</name>
    <dbReference type="NCBI Taxonomy" id="2555902"/>
    <lineage>
        <taxon>Bacteria</taxon>
        <taxon>Pseudomonadati</taxon>
        <taxon>Pseudomonadota</taxon>
        <taxon>Alphaproteobacteria</taxon>
        <taxon>Hyphomicrobiales</taxon>
        <taxon>Propylenellaceae</taxon>
        <taxon>Propylenella</taxon>
    </lineage>
</organism>
<dbReference type="AlphaFoldDB" id="A0A964WTV3"/>
<sequence length="404" mass="43033">MVWVRRAVLLVVAALIVGGAVYALLPSPVQVDLGPVDRGTIEVTVDEEGMARIADVYQVSSPVAGQLERFPLKVGDSVKRGVTIIGEIRPAQPAFLDVRSRRELEAAVDAARAAVELARAELTRSQAEARLADADLDRAERLAGTSTISARALEKAVLDAQSAQAQVQQSQANLQLRQSELASAEARLIQPDQTAGENAGSCCVLIRPPVDGVVLKVMAENAQVVAAGTPIAQIGNPSDLEVVVDLLSSDAVRVRPGAEAYVEGWGGGEILPARVRRVDPAAFTKVSALGIEEQRVNTVLDLVAPAAQTKRLGHEYRVDVRIVLWRGEVVRVPLAALFRQGADWAVFKVVDGKAALTRVKIDHRNTAQAEVTAGLSPGDVVILHPSDRVEDGIRVASRTTDRAS</sequence>
<feature type="coiled-coil region" evidence="3">
    <location>
        <begin position="101"/>
        <end position="187"/>
    </location>
</feature>
<proteinExistence type="predicted"/>
<evidence type="ECO:0000259" key="4">
    <source>
        <dbReference type="Pfam" id="PF25989"/>
    </source>
</evidence>
<comment type="subcellular location">
    <subcellularLocation>
        <location evidence="1">Cell envelope</location>
    </subcellularLocation>
</comment>